<evidence type="ECO:0000313" key="7">
    <source>
        <dbReference type="EMBL" id="MCD7453908.1"/>
    </source>
</evidence>
<dbReference type="EMBL" id="JACEIK010000273">
    <property type="protein sequence ID" value="MCD7453908.1"/>
    <property type="molecule type" value="Genomic_DNA"/>
</dbReference>
<proteinExistence type="predicted"/>
<organism evidence="7 8">
    <name type="scientific">Datura stramonium</name>
    <name type="common">Jimsonweed</name>
    <name type="synonym">Common thornapple</name>
    <dbReference type="NCBI Taxonomy" id="4076"/>
    <lineage>
        <taxon>Eukaryota</taxon>
        <taxon>Viridiplantae</taxon>
        <taxon>Streptophyta</taxon>
        <taxon>Embryophyta</taxon>
        <taxon>Tracheophyta</taxon>
        <taxon>Spermatophyta</taxon>
        <taxon>Magnoliopsida</taxon>
        <taxon>eudicotyledons</taxon>
        <taxon>Gunneridae</taxon>
        <taxon>Pentapetalae</taxon>
        <taxon>asterids</taxon>
        <taxon>lamiids</taxon>
        <taxon>Solanales</taxon>
        <taxon>Solanaceae</taxon>
        <taxon>Solanoideae</taxon>
        <taxon>Datureae</taxon>
        <taxon>Datura</taxon>
    </lineage>
</organism>
<dbReference type="SMART" id="SM00774">
    <property type="entry name" value="WRKY"/>
    <property type="match status" value="1"/>
</dbReference>
<feature type="domain" description="WRKY" evidence="6">
    <location>
        <begin position="118"/>
        <end position="181"/>
    </location>
</feature>
<dbReference type="Proteomes" id="UP000823775">
    <property type="component" value="Unassembled WGS sequence"/>
</dbReference>
<evidence type="ECO:0000259" key="6">
    <source>
        <dbReference type="PROSITE" id="PS50811"/>
    </source>
</evidence>
<protein>
    <recommendedName>
        <fullName evidence="6">WRKY domain-containing protein</fullName>
    </recommendedName>
</protein>
<evidence type="ECO:0000256" key="5">
    <source>
        <dbReference type="ARBA" id="ARBA00023242"/>
    </source>
</evidence>
<name>A0ABS8S4H6_DATST</name>
<keyword evidence="3" id="KW-0238">DNA-binding</keyword>
<dbReference type="Gene3D" id="2.20.25.80">
    <property type="entry name" value="WRKY domain"/>
    <property type="match status" value="1"/>
</dbReference>
<keyword evidence="8" id="KW-1185">Reference proteome</keyword>
<accession>A0ABS8S4H6</accession>
<evidence type="ECO:0000256" key="2">
    <source>
        <dbReference type="ARBA" id="ARBA00023015"/>
    </source>
</evidence>
<dbReference type="InterPro" id="IPR003657">
    <property type="entry name" value="WRKY_dom"/>
</dbReference>
<evidence type="ECO:0000256" key="1">
    <source>
        <dbReference type="ARBA" id="ARBA00004123"/>
    </source>
</evidence>
<dbReference type="PROSITE" id="PS50811">
    <property type="entry name" value="WRKY"/>
    <property type="match status" value="1"/>
</dbReference>
<evidence type="ECO:0000313" key="8">
    <source>
        <dbReference type="Proteomes" id="UP000823775"/>
    </source>
</evidence>
<dbReference type="InterPro" id="IPR044810">
    <property type="entry name" value="WRKY_plant"/>
</dbReference>
<reference evidence="7 8" key="1">
    <citation type="journal article" date="2021" name="BMC Genomics">
        <title>Datura genome reveals duplications of psychoactive alkaloid biosynthetic genes and high mutation rate following tissue culture.</title>
        <authorList>
            <person name="Rajewski A."/>
            <person name="Carter-House D."/>
            <person name="Stajich J."/>
            <person name="Litt A."/>
        </authorList>
    </citation>
    <scope>NUCLEOTIDE SEQUENCE [LARGE SCALE GENOMIC DNA]</scope>
    <source>
        <strain evidence="7">AR-01</strain>
    </source>
</reference>
<keyword evidence="5" id="KW-0539">Nucleus</keyword>
<keyword evidence="2" id="KW-0805">Transcription regulation</keyword>
<evidence type="ECO:0000256" key="3">
    <source>
        <dbReference type="ARBA" id="ARBA00023125"/>
    </source>
</evidence>
<dbReference type="InterPro" id="IPR036576">
    <property type="entry name" value="WRKY_dom_sf"/>
</dbReference>
<evidence type="ECO:0000256" key="4">
    <source>
        <dbReference type="ARBA" id="ARBA00023163"/>
    </source>
</evidence>
<gene>
    <name evidence="7" type="ORF">HAX54_022614</name>
</gene>
<keyword evidence="4" id="KW-0804">Transcription</keyword>
<dbReference type="Pfam" id="PF03106">
    <property type="entry name" value="WRKY"/>
    <property type="match status" value="1"/>
</dbReference>
<sequence>MESQWPKTSLADVKRLIKELNRGQEFTHQLREVILENGGTTTSMLAEDLVEKIMDSFCKTLSIINSSNSNELVSQLVPVAAAVLPCRKSREGSCETYSLKDERECNKKRNISRTSVKETSTLVDDGHVWRKYGQKQILDAPFPRSYYRCTHKFDQGCRATKQEQRIQANPPRFRTIYQGHHTCTPTNNYPTVSQILSHTYHEDSSSVLLNFNSNTCSPTFPSRKKEIKQDVSLISPFYYTINHNQEKSSSSDDSFIPSDDHLIEAGALSSGSDNGDHFISSGSVYSSCTSTHSTEMEMDMYMMADLVDFDEFINLL</sequence>
<comment type="subcellular location">
    <subcellularLocation>
        <location evidence="1">Nucleus</location>
    </subcellularLocation>
</comment>
<dbReference type="SUPFAM" id="SSF118290">
    <property type="entry name" value="WRKY DNA-binding domain"/>
    <property type="match status" value="1"/>
</dbReference>
<comment type="caution">
    <text evidence="7">The sequence shown here is derived from an EMBL/GenBank/DDBJ whole genome shotgun (WGS) entry which is preliminary data.</text>
</comment>
<dbReference type="PANTHER" id="PTHR31282">
    <property type="entry name" value="WRKY TRANSCRIPTION FACTOR 21-RELATED"/>
    <property type="match status" value="1"/>
</dbReference>